<dbReference type="GeneID" id="65079390"/>
<reference evidence="15" key="1">
    <citation type="journal article" date="2016" name="Genome Biol. Evol.">
        <title>Comparative 'omics' of the Fusarium fujikuroi species complex highlights differences in genetic potential and metabolite synthesis.</title>
        <authorList>
            <person name="Niehaus E.-M."/>
            <person name="Muensterkoetter M."/>
            <person name="Proctor R.H."/>
            <person name="Brown D.W."/>
            <person name="Sharon A."/>
            <person name="Idan Y."/>
            <person name="Oren-Young L."/>
            <person name="Sieber C.M."/>
            <person name="Novak O."/>
            <person name="Pencik A."/>
            <person name="Tarkowska D."/>
            <person name="Hromadova K."/>
            <person name="Freeman S."/>
            <person name="Maymon M."/>
            <person name="Elazar M."/>
            <person name="Youssef S.A."/>
            <person name="El-Shabrawy E.S.M."/>
            <person name="Shalaby A.B.A."/>
            <person name="Houterman P."/>
            <person name="Brock N.L."/>
            <person name="Burkhardt I."/>
            <person name="Tsavkelova E.A."/>
            <person name="Dickschat J.S."/>
            <person name="Galuszka P."/>
            <person name="Gueldener U."/>
            <person name="Tudzynski B."/>
        </authorList>
    </citation>
    <scope>NUCLEOTIDE SEQUENCE [LARGE SCALE GENOMIC DNA]</scope>
    <source>
        <strain evidence="15">MRC7560</strain>
    </source>
</reference>
<keyword evidence="15" id="KW-1185">Reference proteome</keyword>
<dbReference type="GO" id="GO:0020037">
    <property type="term" value="F:heme binding"/>
    <property type="evidence" value="ECO:0007669"/>
    <property type="project" value="InterPro"/>
</dbReference>
<dbReference type="AlphaFoldDB" id="A0A1L7TVN1"/>
<keyword evidence="7 10" id="KW-0408">Iron</keyword>
<dbReference type="CDD" id="cd11041">
    <property type="entry name" value="CYP503A1-like"/>
    <property type="match status" value="1"/>
</dbReference>
<dbReference type="RefSeq" id="XP_041687660.1">
    <property type="nucleotide sequence ID" value="XM_041821928.1"/>
</dbReference>
<dbReference type="GO" id="GO:0005506">
    <property type="term" value="F:iron ion binding"/>
    <property type="evidence" value="ECO:0007669"/>
    <property type="project" value="InterPro"/>
</dbReference>
<evidence type="ECO:0000256" key="3">
    <source>
        <dbReference type="ARBA" id="ARBA00010617"/>
    </source>
</evidence>
<comment type="similarity">
    <text evidence="3 11">Belongs to the cytochrome P450 family.</text>
</comment>
<dbReference type="EMBL" id="FCQH01000013">
    <property type="protein sequence ID" value="CVL02614.1"/>
    <property type="molecule type" value="Genomic_DNA"/>
</dbReference>
<evidence type="ECO:0000256" key="9">
    <source>
        <dbReference type="ARBA" id="ARBA00037909"/>
    </source>
</evidence>
<dbReference type="SUPFAM" id="SSF48264">
    <property type="entry name" value="Cytochrome P450"/>
    <property type="match status" value="1"/>
</dbReference>
<sequence>MDIRRSVLEATTAAPNTPPTKKSSRQKRMSSLSPNAEVMMTKSAMPTYRVGIKAQVRTIGDLVSLIWLVGGRQTQPPKRTMSSAVTSTGTISSVANKCWIHMKISNMSTKLPFQQSMEIICSQTPCTSIVAAGAIVVTSILLVALRFLSGTPKVKILLQDEIKSARHRALEYCFNPRAVMAKGYARFKNEVFGLDTQDGVKLVIPPSFLDELKSHPALSFKVSIDNDMQIEYTHFGGPAEYVIHAIKANLTASLCEYRPCGLLRMPVRLMTLAAFTPLLHRMVQKNMPRIIGKYKDWTPVKVHDRVLRLIATNNARVFQGTAASLDEKWLEASTGYVLACFDCIRALKQWHPWLRPLVYRFIPERAAIKDQWLKGRKRVMASMRERQGKGGNLEDPPTMLDHLSNGRNEHIADDVELQLLHQMTLIAVGTVTTFSSTTQAIYDLVAHPEYIPILREEVESVPRNHNGNFTKDSTVAMDKLDSFLKESQRFNSPDLTTFQRAAIADMKLPDGTFVPKGTKLEINTCSIHKDPELYENPEEFDGLRFHKWRKVPGKEKKYMYSSSGTDDLSWGFGRHACPGRYLSAINIKLIMAELLMNYDIKLPDGVSRPKNIEFEVLCSPEPDFEILFKDRNH</sequence>
<name>A0A1L7TVN1_FUSMA</name>
<comment type="cofactor">
    <cofactor evidence="1 10">
        <name>heme</name>
        <dbReference type="ChEBI" id="CHEBI:30413"/>
    </cofactor>
</comment>
<keyword evidence="5 10" id="KW-0479">Metal-binding</keyword>
<evidence type="ECO:0000256" key="1">
    <source>
        <dbReference type="ARBA" id="ARBA00001971"/>
    </source>
</evidence>
<evidence type="ECO:0000256" key="4">
    <source>
        <dbReference type="ARBA" id="ARBA00022617"/>
    </source>
</evidence>
<comment type="pathway">
    <text evidence="2">Hormone biosynthesis.</text>
</comment>
<comment type="caution">
    <text evidence="14">The sequence shown here is derived from an EMBL/GenBank/DDBJ whole genome shotgun (WGS) entry which is preliminary data.</text>
</comment>
<dbReference type="Proteomes" id="UP000184255">
    <property type="component" value="Unassembled WGS sequence"/>
</dbReference>
<evidence type="ECO:0000256" key="2">
    <source>
        <dbReference type="ARBA" id="ARBA00004972"/>
    </source>
</evidence>
<keyword evidence="13" id="KW-0472">Membrane</keyword>
<evidence type="ECO:0000313" key="14">
    <source>
        <dbReference type="EMBL" id="CVL02614.1"/>
    </source>
</evidence>
<dbReference type="GO" id="GO:0004497">
    <property type="term" value="F:monooxygenase activity"/>
    <property type="evidence" value="ECO:0007669"/>
    <property type="project" value="UniProtKB-KW"/>
</dbReference>
<evidence type="ECO:0000313" key="15">
    <source>
        <dbReference type="Proteomes" id="UP000184255"/>
    </source>
</evidence>
<evidence type="ECO:0000256" key="7">
    <source>
        <dbReference type="ARBA" id="ARBA00023004"/>
    </source>
</evidence>
<evidence type="ECO:0000256" key="8">
    <source>
        <dbReference type="ARBA" id="ARBA00023033"/>
    </source>
</evidence>
<dbReference type="PROSITE" id="PS00086">
    <property type="entry name" value="CYTOCHROME_P450"/>
    <property type="match status" value="1"/>
</dbReference>
<dbReference type="InterPro" id="IPR002403">
    <property type="entry name" value="Cyt_P450_E_grp-IV"/>
</dbReference>
<dbReference type="PANTHER" id="PTHR46206">
    <property type="entry name" value="CYTOCHROME P450"/>
    <property type="match status" value="1"/>
</dbReference>
<gene>
    <name evidence="14" type="ORF">FMAN_00117</name>
</gene>
<organism evidence="14 15">
    <name type="scientific">Fusarium mangiferae</name>
    <name type="common">Mango malformation disease fungus</name>
    <dbReference type="NCBI Taxonomy" id="192010"/>
    <lineage>
        <taxon>Eukaryota</taxon>
        <taxon>Fungi</taxon>
        <taxon>Dikarya</taxon>
        <taxon>Ascomycota</taxon>
        <taxon>Pezizomycotina</taxon>
        <taxon>Sordariomycetes</taxon>
        <taxon>Hypocreomycetidae</taxon>
        <taxon>Hypocreales</taxon>
        <taxon>Nectriaceae</taxon>
        <taxon>Fusarium</taxon>
        <taxon>Fusarium fujikuroi species complex</taxon>
    </lineage>
</organism>
<accession>A0A1L7TVN1</accession>
<evidence type="ECO:0000256" key="13">
    <source>
        <dbReference type="SAM" id="Phobius"/>
    </source>
</evidence>
<keyword evidence="8 11" id="KW-0503">Monooxygenase</keyword>
<evidence type="ECO:0000256" key="10">
    <source>
        <dbReference type="PIRSR" id="PIRSR602403-1"/>
    </source>
</evidence>
<protein>
    <submittedName>
        <fullName evidence="14">Related to cytochrome P450 monooxygenase</fullName>
    </submittedName>
</protein>
<keyword evidence="13" id="KW-0812">Transmembrane</keyword>
<keyword evidence="13" id="KW-1133">Transmembrane helix</keyword>
<keyword evidence="6 11" id="KW-0560">Oxidoreductase</keyword>
<evidence type="ECO:0000256" key="12">
    <source>
        <dbReference type="SAM" id="MobiDB-lite"/>
    </source>
</evidence>
<proteinExistence type="inferred from homology"/>
<feature type="transmembrane region" description="Helical" evidence="13">
    <location>
        <begin position="129"/>
        <end position="148"/>
    </location>
</feature>
<keyword evidence="4 10" id="KW-0349">Heme</keyword>
<dbReference type="Pfam" id="PF00067">
    <property type="entry name" value="p450"/>
    <property type="match status" value="1"/>
</dbReference>
<dbReference type="GO" id="GO:0016705">
    <property type="term" value="F:oxidoreductase activity, acting on paired donors, with incorporation or reduction of molecular oxygen"/>
    <property type="evidence" value="ECO:0007669"/>
    <property type="project" value="InterPro"/>
</dbReference>
<evidence type="ECO:0000256" key="11">
    <source>
        <dbReference type="RuleBase" id="RU000461"/>
    </source>
</evidence>
<dbReference type="Gene3D" id="1.10.630.10">
    <property type="entry name" value="Cytochrome P450"/>
    <property type="match status" value="1"/>
</dbReference>
<feature type="binding site" description="axial binding residue" evidence="10">
    <location>
        <position position="577"/>
    </location>
    <ligand>
        <name>heme</name>
        <dbReference type="ChEBI" id="CHEBI:30413"/>
    </ligand>
    <ligandPart>
        <name>Fe</name>
        <dbReference type="ChEBI" id="CHEBI:18248"/>
    </ligandPart>
</feature>
<dbReference type="InterPro" id="IPR036396">
    <property type="entry name" value="Cyt_P450_sf"/>
</dbReference>
<dbReference type="InterPro" id="IPR017972">
    <property type="entry name" value="Cyt_P450_CS"/>
</dbReference>
<evidence type="ECO:0000256" key="6">
    <source>
        <dbReference type="ARBA" id="ARBA00023002"/>
    </source>
</evidence>
<dbReference type="PANTHER" id="PTHR46206:SF7">
    <property type="entry name" value="P450, PUTATIVE (EUROFUNG)-RELATED"/>
    <property type="match status" value="1"/>
</dbReference>
<dbReference type="InterPro" id="IPR001128">
    <property type="entry name" value="Cyt_P450"/>
</dbReference>
<dbReference type="PRINTS" id="PR00465">
    <property type="entry name" value="EP450IV"/>
</dbReference>
<dbReference type="VEuPathDB" id="FungiDB:FMAN_00117"/>
<feature type="region of interest" description="Disordered" evidence="12">
    <location>
        <begin position="1"/>
        <end position="38"/>
    </location>
</feature>
<evidence type="ECO:0000256" key="5">
    <source>
        <dbReference type="ARBA" id="ARBA00022723"/>
    </source>
</evidence>
<comment type="pathway">
    <text evidence="9">Plant hormone biosynthesis; gibberellin biosynthesis.</text>
</comment>